<dbReference type="GO" id="GO:0007165">
    <property type="term" value="P:signal transduction"/>
    <property type="evidence" value="ECO:0007669"/>
    <property type="project" value="InterPro"/>
</dbReference>
<keyword evidence="1" id="KW-0472">Membrane</keyword>
<keyword evidence="1" id="KW-0812">Transmembrane</keyword>
<dbReference type="PANTHER" id="PTHR19879">
    <property type="entry name" value="TRANSCRIPTION INITIATION FACTOR TFIID"/>
    <property type="match status" value="1"/>
</dbReference>
<dbReference type="InterPro" id="IPR011044">
    <property type="entry name" value="Quino_amine_DH_bsu"/>
</dbReference>
<dbReference type="InterPro" id="IPR015943">
    <property type="entry name" value="WD40/YVTN_repeat-like_dom_sf"/>
</dbReference>
<proteinExistence type="predicted"/>
<dbReference type="PANTHER" id="PTHR19879:SF9">
    <property type="entry name" value="TRANSCRIPTION INITIATION FACTOR TFIID SUBUNIT 5"/>
    <property type="match status" value="1"/>
</dbReference>
<feature type="domain" description="TIR" evidence="2">
    <location>
        <begin position="7"/>
        <end position="152"/>
    </location>
</feature>
<dbReference type="SMART" id="SM00255">
    <property type="entry name" value="TIR"/>
    <property type="match status" value="1"/>
</dbReference>
<evidence type="ECO:0000256" key="1">
    <source>
        <dbReference type="SAM" id="Phobius"/>
    </source>
</evidence>
<evidence type="ECO:0000313" key="3">
    <source>
        <dbReference type="EMBL" id="XDV63198.1"/>
    </source>
</evidence>
<reference evidence="3" key="1">
    <citation type="submission" date="2024-08" db="EMBL/GenBank/DDBJ databases">
        <authorList>
            <person name="Yu S.T."/>
        </authorList>
    </citation>
    <scope>NUCLEOTIDE SEQUENCE</scope>
    <source>
        <strain evidence="3">R33</strain>
    </source>
</reference>
<dbReference type="Gene3D" id="2.130.10.10">
    <property type="entry name" value="YVTN repeat-like/Quinoprotein amine dehydrogenase"/>
    <property type="match status" value="4"/>
</dbReference>
<protein>
    <submittedName>
        <fullName evidence="3">Toll/interleukin-1 receptor domain-containing protein</fullName>
    </submittedName>
</protein>
<dbReference type="SUPFAM" id="SSF50978">
    <property type="entry name" value="WD40 repeat-like"/>
    <property type="match status" value="1"/>
</dbReference>
<dbReference type="SUPFAM" id="SSF52200">
    <property type="entry name" value="Toll/Interleukin receptor TIR domain"/>
    <property type="match status" value="1"/>
</dbReference>
<dbReference type="InterPro" id="IPR035897">
    <property type="entry name" value="Toll_tir_struct_dom_sf"/>
</dbReference>
<dbReference type="Gene3D" id="3.40.50.10140">
    <property type="entry name" value="Toll/interleukin-1 receptor homology (TIR) domain"/>
    <property type="match status" value="1"/>
</dbReference>
<dbReference type="InterPro" id="IPR036322">
    <property type="entry name" value="WD40_repeat_dom_sf"/>
</dbReference>
<accession>A0AB39XZL1</accession>
<gene>
    <name evidence="3" type="ORF">AB5J51_09770</name>
</gene>
<keyword evidence="3" id="KW-0675">Receptor</keyword>
<organism evidence="3">
    <name type="scientific">Streptomyces sp. R33</name>
    <dbReference type="NCBI Taxonomy" id="3238629"/>
    <lineage>
        <taxon>Bacteria</taxon>
        <taxon>Bacillati</taxon>
        <taxon>Actinomycetota</taxon>
        <taxon>Actinomycetes</taxon>
        <taxon>Kitasatosporales</taxon>
        <taxon>Streptomycetaceae</taxon>
        <taxon>Streptomyces</taxon>
    </lineage>
</organism>
<dbReference type="Pfam" id="PF13676">
    <property type="entry name" value="TIR_2"/>
    <property type="match status" value="1"/>
</dbReference>
<dbReference type="SUPFAM" id="SSF50969">
    <property type="entry name" value="YVTN repeat-like/Quinoprotein amine dehydrogenase"/>
    <property type="match status" value="1"/>
</dbReference>
<keyword evidence="1" id="KW-1133">Transmembrane helix</keyword>
<dbReference type="AlphaFoldDB" id="A0AB39XZL1"/>
<dbReference type="InterPro" id="IPR000157">
    <property type="entry name" value="TIR_dom"/>
</dbReference>
<sequence>MDERTYRRDAFISYSHQQDVPLAEALQRGLHRLARPWTRRQIVSVFRDTTSLAAASDLGAAILHELGQSRYFVYIASPAAAQSRWVRAEIEFWLEHRPMDHFLIAVSDGTIAWDPDAGDWDWSRTTCLPDVLRRKFAKEPLWVDLTAIRKAERYSLRDAPFRDTVAALLARIRGLSKDEVDSEDLRQRRTAVRMLRGAVTTLSFLLVTSLIAGLFAWQQRNEALARARTSASLALAARALEMAATDPRRAAQYALYSYETEPTGEAAQALARAVAANDKVSQHMQGGNGAVADWRGAGSIPATKVAVSRDGSTMAYYSAFDPDEKGVGDRHVHLYDIRAHKPLTIIDGEDWPNSGGPLELSADGRLLAKAVWPNRIELWGVPEGRLLRTIAAGNPDGLPNAQMGFRAFALSPDGRRLAAAFHSMPVGDDVRITVWDTGTGAPVSEGRAATVWAELAFRDANELVYVDGGAKTVRTLAQDGNAWSEPRELAGYPTTEARENGVRLTILSRDGDMAYVAGDDGWVMGAKDGDTDELWDLAGGRRLAAVPMGDIRMTDLPRDNNAMVVGDTKRGVALYDAALRQRRVLGSFAFPALSISTSGDGTWVAAGTQDGAVSLFSTASLQGGVDVPNDDRIKADELTPDKHLAFRSKEGGTDLWSVTEAGVQRLGHINTSVVRDKTTNDSVIANGDGTRVVVEKAGTLTLWDPKTGLQIGPPVTDSPVNLPLYFLPDGIHLVGAGNGAVTVTDTRTWKVVQELPGTSGAGDITFSGDRTTLVIGDTREVTVFRVSKGNRLKKVRKTAAVMKGSAVVSRRGDKVATIDGDNRITILDVASGRVVQSSAVAIKGGQRSIVFNGDARFVVQVVGTGRDATFQFWDAQTGESRGTWAVETQVVGDKDTVEMFTASEGGILTFGADGSLMRRTIDIAAWRQVLCKLVADPLPGPEYDRYLKGLDVTLPCGRHAEA</sequence>
<evidence type="ECO:0000259" key="2">
    <source>
        <dbReference type="SMART" id="SM00255"/>
    </source>
</evidence>
<name>A0AB39XZL1_9ACTN</name>
<feature type="transmembrane region" description="Helical" evidence="1">
    <location>
        <begin position="195"/>
        <end position="217"/>
    </location>
</feature>
<dbReference type="EMBL" id="CP165727">
    <property type="protein sequence ID" value="XDV63198.1"/>
    <property type="molecule type" value="Genomic_DNA"/>
</dbReference>
<dbReference type="RefSeq" id="WP_369777446.1">
    <property type="nucleotide sequence ID" value="NZ_CP165727.1"/>
</dbReference>